<comment type="caution">
    <text evidence="1">The sequence shown here is derived from an EMBL/GenBank/DDBJ whole genome shotgun (WGS) entry which is preliminary data.</text>
</comment>
<evidence type="ECO:0000313" key="2">
    <source>
        <dbReference type="Proteomes" id="UP001234178"/>
    </source>
</evidence>
<dbReference type="EMBL" id="JAOYFB010000005">
    <property type="protein sequence ID" value="KAK4016325.1"/>
    <property type="molecule type" value="Genomic_DNA"/>
</dbReference>
<sequence>MRQDIDLNDENERKHSENVIHHKFTTQPLWRFRYGPERLSGQKGNGRARHKRGYTSIWDAFNVVCWQGHLHSVVVSDATRSLSFFMKKLSFKYREDSFGSNNKDDMLYINTTVSKDSA</sequence>
<name>A0ABQ9ZTS8_9CRUS</name>
<dbReference type="Proteomes" id="UP001234178">
    <property type="component" value="Unassembled WGS sequence"/>
</dbReference>
<accession>A0ABQ9ZTS8</accession>
<evidence type="ECO:0000313" key="1">
    <source>
        <dbReference type="EMBL" id="KAK4016325.1"/>
    </source>
</evidence>
<organism evidence="1 2">
    <name type="scientific">Daphnia magna</name>
    <dbReference type="NCBI Taxonomy" id="35525"/>
    <lineage>
        <taxon>Eukaryota</taxon>
        <taxon>Metazoa</taxon>
        <taxon>Ecdysozoa</taxon>
        <taxon>Arthropoda</taxon>
        <taxon>Crustacea</taxon>
        <taxon>Branchiopoda</taxon>
        <taxon>Diplostraca</taxon>
        <taxon>Cladocera</taxon>
        <taxon>Anomopoda</taxon>
        <taxon>Daphniidae</taxon>
        <taxon>Daphnia</taxon>
    </lineage>
</organism>
<gene>
    <name evidence="1" type="ORF">OUZ56_031274</name>
</gene>
<keyword evidence="2" id="KW-1185">Reference proteome</keyword>
<reference evidence="1 2" key="1">
    <citation type="journal article" date="2023" name="Nucleic Acids Res.">
        <title>The hologenome of Daphnia magna reveals possible DNA methylation and microbiome-mediated evolution of the host genome.</title>
        <authorList>
            <person name="Chaturvedi A."/>
            <person name="Li X."/>
            <person name="Dhandapani V."/>
            <person name="Marshall H."/>
            <person name="Kissane S."/>
            <person name="Cuenca-Cambronero M."/>
            <person name="Asole G."/>
            <person name="Calvet F."/>
            <person name="Ruiz-Romero M."/>
            <person name="Marangio P."/>
            <person name="Guigo R."/>
            <person name="Rago D."/>
            <person name="Mirbahai L."/>
            <person name="Eastwood N."/>
            <person name="Colbourne J.K."/>
            <person name="Zhou J."/>
            <person name="Mallon E."/>
            <person name="Orsini L."/>
        </authorList>
    </citation>
    <scope>NUCLEOTIDE SEQUENCE [LARGE SCALE GENOMIC DNA]</scope>
    <source>
        <strain evidence="1">LRV0_1</strain>
    </source>
</reference>
<proteinExistence type="predicted"/>
<protein>
    <submittedName>
        <fullName evidence="1">Uncharacterized protein</fullName>
    </submittedName>
</protein>